<proteinExistence type="predicted"/>
<gene>
    <name evidence="1" type="ORF">EVAR_13015_1</name>
</gene>
<reference evidence="1 2" key="1">
    <citation type="journal article" date="2019" name="Commun. Biol.">
        <title>The bagworm genome reveals a unique fibroin gene that provides high tensile strength.</title>
        <authorList>
            <person name="Kono N."/>
            <person name="Nakamura H."/>
            <person name="Ohtoshi R."/>
            <person name="Tomita M."/>
            <person name="Numata K."/>
            <person name="Arakawa K."/>
        </authorList>
    </citation>
    <scope>NUCLEOTIDE SEQUENCE [LARGE SCALE GENOMIC DNA]</scope>
</reference>
<evidence type="ECO:0000313" key="2">
    <source>
        <dbReference type="Proteomes" id="UP000299102"/>
    </source>
</evidence>
<organism evidence="1 2">
    <name type="scientific">Eumeta variegata</name>
    <name type="common">Bagworm moth</name>
    <name type="synonym">Eumeta japonica</name>
    <dbReference type="NCBI Taxonomy" id="151549"/>
    <lineage>
        <taxon>Eukaryota</taxon>
        <taxon>Metazoa</taxon>
        <taxon>Ecdysozoa</taxon>
        <taxon>Arthropoda</taxon>
        <taxon>Hexapoda</taxon>
        <taxon>Insecta</taxon>
        <taxon>Pterygota</taxon>
        <taxon>Neoptera</taxon>
        <taxon>Endopterygota</taxon>
        <taxon>Lepidoptera</taxon>
        <taxon>Glossata</taxon>
        <taxon>Ditrysia</taxon>
        <taxon>Tineoidea</taxon>
        <taxon>Psychidae</taxon>
        <taxon>Oiketicinae</taxon>
        <taxon>Eumeta</taxon>
    </lineage>
</organism>
<dbReference type="AlphaFoldDB" id="A0A4C1TXE4"/>
<accession>A0A4C1TXE4</accession>
<evidence type="ECO:0000313" key="1">
    <source>
        <dbReference type="EMBL" id="GBP18554.1"/>
    </source>
</evidence>
<comment type="caution">
    <text evidence="1">The sequence shown here is derived from an EMBL/GenBank/DDBJ whole genome shotgun (WGS) entry which is preliminary data.</text>
</comment>
<keyword evidence="2" id="KW-1185">Reference proteome</keyword>
<dbReference type="Proteomes" id="UP000299102">
    <property type="component" value="Unassembled WGS sequence"/>
</dbReference>
<name>A0A4C1TXE4_EUMVA</name>
<dbReference type="EMBL" id="BGZK01000098">
    <property type="protein sequence ID" value="GBP18554.1"/>
    <property type="molecule type" value="Genomic_DNA"/>
</dbReference>
<protein>
    <submittedName>
        <fullName evidence="1">Uncharacterized protein</fullName>
    </submittedName>
</protein>
<sequence>MRSADPVPRNDFLSRSRRFLSPATIIHMEAFEGSRNARLSTGILNSTPPADKIDIPPDQGHENLCQTLSLSRLCSCESISRSAMSLYRITKRKTRAKVKSGHKAPPTKTNWTMAKINMLFHSSHSHKRLSQFLRQIVTDGHVARSCGRRGRMRAGGECSGRAAAAWARGRRLHNRLQQGPRLLSAHLG</sequence>